<comment type="caution">
    <text evidence="3">The sequence shown here is derived from an EMBL/GenBank/DDBJ whole genome shotgun (WGS) entry which is preliminary data.</text>
</comment>
<evidence type="ECO:0000313" key="3">
    <source>
        <dbReference type="EMBL" id="PNP59028.1"/>
    </source>
</evidence>
<evidence type="ECO:0000256" key="1">
    <source>
        <dbReference type="SAM" id="SignalP"/>
    </source>
</evidence>
<dbReference type="EMBL" id="MTYI01000016">
    <property type="protein sequence ID" value="PNP59028.1"/>
    <property type="molecule type" value="Genomic_DNA"/>
</dbReference>
<protein>
    <recommendedName>
        <fullName evidence="2">Glycosyl hydrolase family 95 N-terminal domain-containing protein</fullName>
    </recommendedName>
</protein>
<keyword evidence="1" id="KW-0732">Signal</keyword>
<proteinExistence type="predicted"/>
<feature type="chain" id="PRO_5014395671" description="Glycosyl hydrolase family 95 N-terminal domain-containing protein" evidence="1">
    <location>
        <begin position="19"/>
        <end position="87"/>
    </location>
</feature>
<sequence length="87" mass="8957">MKVAVVAALAMSQTGVAARKFWTSKPADPGNVLMTGFTIGNGRQGGLPLGIPGDDLLCLNDDSIWRGGPFANSVRHGGSTMITLTGN</sequence>
<dbReference type="InterPro" id="IPR027414">
    <property type="entry name" value="GH95_N_dom"/>
</dbReference>
<evidence type="ECO:0000313" key="4">
    <source>
        <dbReference type="Proteomes" id="UP000236290"/>
    </source>
</evidence>
<accession>A0A2K0UMN3</accession>
<reference evidence="3 4" key="1">
    <citation type="submission" date="2017-02" db="EMBL/GenBank/DDBJ databases">
        <title>Genomes of Trichoderma spp. with biocontrol activity.</title>
        <authorList>
            <person name="Gardiner D."/>
            <person name="Kazan K."/>
            <person name="Vos C."/>
            <person name="Harvey P."/>
        </authorList>
    </citation>
    <scope>NUCLEOTIDE SEQUENCE [LARGE SCALE GENOMIC DNA]</scope>
    <source>
        <strain evidence="3 4">Tr1</strain>
    </source>
</reference>
<dbReference type="Pfam" id="PF14498">
    <property type="entry name" value="Glyco_hyd_65N_2"/>
    <property type="match status" value="1"/>
</dbReference>
<feature type="domain" description="Glycosyl hydrolase family 95 N-terminal" evidence="2">
    <location>
        <begin position="22"/>
        <end position="74"/>
    </location>
</feature>
<feature type="signal peptide" evidence="1">
    <location>
        <begin position="1"/>
        <end position="18"/>
    </location>
</feature>
<gene>
    <name evidence="3" type="ORF">THARTR1_01276</name>
</gene>
<organism evidence="3 4">
    <name type="scientific">Trichoderma harzianum</name>
    <name type="common">Hypocrea lixii</name>
    <dbReference type="NCBI Taxonomy" id="5544"/>
    <lineage>
        <taxon>Eukaryota</taxon>
        <taxon>Fungi</taxon>
        <taxon>Dikarya</taxon>
        <taxon>Ascomycota</taxon>
        <taxon>Pezizomycotina</taxon>
        <taxon>Sordariomycetes</taxon>
        <taxon>Hypocreomycetidae</taxon>
        <taxon>Hypocreales</taxon>
        <taxon>Hypocreaceae</taxon>
        <taxon>Trichoderma</taxon>
    </lineage>
</organism>
<dbReference type="Gene3D" id="2.70.98.50">
    <property type="entry name" value="putative glycoside hydrolase family protein from bacillus halodurans"/>
    <property type="match status" value="1"/>
</dbReference>
<dbReference type="AlphaFoldDB" id="A0A2K0UMN3"/>
<dbReference type="Proteomes" id="UP000236290">
    <property type="component" value="Unassembled WGS sequence"/>
</dbReference>
<name>A0A2K0UMN3_TRIHA</name>
<evidence type="ECO:0000259" key="2">
    <source>
        <dbReference type="Pfam" id="PF14498"/>
    </source>
</evidence>